<evidence type="ECO:0000313" key="2">
    <source>
        <dbReference type="Proteomes" id="UP000823399"/>
    </source>
</evidence>
<sequence length="179" mass="20160">PHEFSTSTFCPGILQAESEDVLLQPFSVSVWFSGAVPRHLAHSNIPIKISVSLNEEYQLFTVPVIEIASKRSREPSNNVSNLPSSQYEPFSASDGDTSIPFLPLPSTFNHMDSDHWAELSSTIQSWLVTLADTVTPEWTWGRDAFWYAFVAANPDFPNGKWAFWNPSIPLEGQFIEEWV</sequence>
<dbReference type="Proteomes" id="UP000823399">
    <property type="component" value="Unassembled WGS sequence"/>
</dbReference>
<gene>
    <name evidence="1" type="ORF">F5147DRAFT_548518</name>
</gene>
<keyword evidence="2" id="KW-1185">Reference proteome</keyword>
<name>A0A9P7JME9_9AGAM</name>
<reference evidence="1" key="1">
    <citation type="journal article" date="2020" name="New Phytol.">
        <title>Comparative genomics reveals dynamic genome evolution in host specialist ectomycorrhizal fungi.</title>
        <authorList>
            <person name="Lofgren L.A."/>
            <person name="Nguyen N.H."/>
            <person name="Vilgalys R."/>
            <person name="Ruytinx J."/>
            <person name="Liao H.L."/>
            <person name="Branco S."/>
            <person name="Kuo A."/>
            <person name="LaButti K."/>
            <person name="Lipzen A."/>
            <person name="Andreopoulos W."/>
            <person name="Pangilinan J."/>
            <person name="Riley R."/>
            <person name="Hundley H."/>
            <person name="Na H."/>
            <person name="Barry K."/>
            <person name="Grigoriev I.V."/>
            <person name="Stajich J.E."/>
            <person name="Kennedy P.G."/>
        </authorList>
    </citation>
    <scope>NUCLEOTIDE SEQUENCE</scope>
    <source>
        <strain evidence="1">FC423</strain>
    </source>
</reference>
<feature type="non-terminal residue" evidence="1">
    <location>
        <position position="1"/>
    </location>
</feature>
<accession>A0A9P7JME9</accession>
<proteinExistence type="predicted"/>
<dbReference type="AlphaFoldDB" id="A0A9P7JME9"/>
<organism evidence="1 2">
    <name type="scientific">Suillus discolor</name>
    <dbReference type="NCBI Taxonomy" id="1912936"/>
    <lineage>
        <taxon>Eukaryota</taxon>
        <taxon>Fungi</taxon>
        <taxon>Dikarya</taxon>
        <taxon>Basidiomycota</taxon>
        <taxon>Agaricomycotina</taxon>
        <taxon>Agaricomycetes</taxon>
        <taxon>Agaricomycetidae</taxon>
        <taxon>Boletales</taxon>
        <taxon>Suillineae</taxon>
        <taxon>Suillaceae</taxon>
        <taxon>Suillus</taxon>
    </lineage>
</organism>
<dbReference type="EMBL" id="JABBWM010000117">
    <property type="protein sequence ID" value="KAG2088853.1"/>
    <property type="molecule type" value="Genomic_DNA"/>
</dbReference>
<evidence type="ECO:0000313" key="1">
    <source>
        <dbReference type="EMBL" id="KAG2088853.1"/>
    </source>
</evidence>
<feature type="non-terminal residue" evidence="1">
    <location>
        <position position="179"/>
    </location>
</feature>
<dbReference type="RefSeq" id="XP_041285701.1">
    <property type="nucleotide sequence ID" value="XM_041430363.1"/>
</dbReference>
<dbReference type="OrthoDB" id="3169660at2759"/>
<comment type="caution">
    <text evidence="1">The sequence shown here is derived from an EMBL/GenBank/DDBJ whole genome shotgun (WGS) entry which is preliminary data.</text>
</comment>
<dbReference type="GeneID" id="64692622"/>
<protein>
    <submittedName>
        <fullName evidence="1">Uncharacterized protein</fullName>
    </submittedName>
</protein>